<evidence type="ECO:0000313" key="3">
    <source>
        <dbReference type="Proteomes" id="UP000595046"/>
    </source>
</evidence>
<feature type="transmembrane region" description="Helical" evidence="1">
    <location>
        <begin position="288"/>
        <end position="311"/>
    </location>
</feature>
<evidence type="ECO:0000313" key="2">
    <source>
        <dbReference type="EMBL" id="QPP05183.1"/>
    </source>
</evidence>
<evidence type="ECO:0000256" key="1">
    <source>
        <dbReference type="SAM" id="Phobius"/>
    </source>
</evidence>
<protein>
    <submittedName>
        <fullName evidence="2">MFS transporter</fullName>
    </submittedName>
</protein>
<dbReference type="InterPro" id="IPR011701">
    <property type="entry name" value="MFS"/>
</dbReference>
<dbReference type="EMBL" id="CP048882">
    <property type="protein sequence ID" value="QPP05183.1"/>
    <property type="molecule type" value="Genomic_DNA"/>
</dbReference>
<feature type="transmembrane region" description="Helical" evidence="1">
    <location>
        <begin position="266"/>
        <end position="282"/>
    </location>
</feature>
<feature type="transmembrane region" description="Helical" evidence="1">
    <location>
        <begin position="323"/>
        <end position="344"/>
    </location>
</feature>
<accession>A0A7T1WPS3</accession>
<dbReference type="InterPro" id="IPR036259">
    <property type="entry name" value="MFS_trans_sf"/>
</dbReference>
<dbReference type="PANTHER" id="PTHR23542">
    <property type="match status" value="1"/>
</dbReference>
<dbReference type="PANTHER" id="PTHR23542:SF1">
    <property type="entry name" value="MAJOR FACILITATOR SUPERFAMILY (MFS) PROFILE DOMAIN-CONTAINING PROTEIN"/>
    <property type="match status" value="1"/>
</dbReference>
<dbReference type="Gene3D" id="1.20.1250.20">
    <property type="entry name" value="MFS general substrate transporter like domains"/>
    <property type="match status" value="1"/>
</dbReference>
<dbReference type="Pfam" id="PF07690">
    <property type="entry name" value="MFS_1"/>
    <property type="match status" value="1"/>
</dbReference>
<feature type="transmembrane region" description="Helical" evidence="1">
    <location>
        <begin position="33"/>
        <end position="54"/>
    </location>
</feature>
<proteinExistence type="predicted"/>
<feature type="transmembrane region" description="Helical" evidence="1">
    <location>
        <begin position="233"/>
        <end position="254"/>
    </location>
</feature>
<keyword evidence="1" id="KW-1133">Transmembrane helix</keyword>
<organism evidence="2 3">
    <name type="scientific">Streptomyces bathyalis</name>
    <dbReference type="NCBI Taxonomy" id="2710756"/>
    <lineage>
        <taxon>Bacteria</taxon>
        <taxon>Bacillati</taxon>
        <taxon>Actinomycetota</taxon>
        <taxon>Actinomycetes</taxon>
        <taxon>Kitasatosporales</taxon>
        <taxon>Streptomycetaceae</taxon>
        <taxon>Streptomyces</taxon>
    </lineage>
</organism>
<dbReference type="Proteomes" id="UP000595046">
    <property type="component" value="Chromosome"/>
</dbReference>
<keyword evidence="1" id="KW-0812">Transmembrane</keyword>
<feature type="transmembrane region" description="Helical" evidence="1">
    <location>
        <begin position="199"/>
        <end position="221"/>
    </location>
</feature>
<feature type="transmembrane region" description="Helical" evidence="1">
    <location>
        <begin position="350"/>
        <end position="368"/>
    </location>
</feature>
<keyword evidence="1" id="KW-0472">Membrane</keyword>
<name>A0A7T1WPS3_9ACTN</name>
<gene>
    <name evidence="2" type="ORF">G4Z16_00890</name>
</gene>
<sequence length="377" mass="37953">MARLLIGTLVGRMPCGMVPLAILLLVQDRQAPLALGGVLCAVYGLAYALSQPLLGRMVDRRGQTRVITTVTTISTTALLALPLTDPARQPLQMTALVLIAGLCTPPLEAGLRTLWPSVLPDPVPRHTALTLDTSTQGLVYILGPPLTATLHAAAGPQLTLTATAALGAIGALLVLTATPSRSWRPAPRRTDPAGPLRSPGLRTLFTALAGAGTAIGALNVLAVGAAERHDASWLAGTLPAALPAGTLLGGLLYACRTWPGSTPAHLAAGAAGFAIGWWPLLADPGPTAAVLLVAVPGVFLAPLLTSSFHAVHTLAPPGTTTEASAWLIAAIGIGQAAGTALAGLTTNSGPLAIAALPAAGAAAAFALLRTGRRLLTA</sequence>
<dbReference type="KEGG" id="sbat:G4Z16_00890"/>
<feature type="transmembrane region" description="Helical" evidence="1">
    <location>
        <begin position="158"/>
        <end position="178"/>
    </location>
</feature>
<dbReference type="GO" id="GO:0022857">
    <property type="term" value="F:transmembrane transporter activity"/>
    <property type="evidence" value="ECO:0007669"/>
    <property type="project" value="InterPro"/>
</dbReference>
<dbReference type="RefSeq" id="WP_197348683.1">
    <property type="nucleotide sequence ID" value="NZ_CP048882.1"/>
</dbReference>
<reference evidence="3" key="1">
    <citation type="submission" date="2020-02" db="EMBL/GenBank/DDBJ databases">
        <title>Streptomyces sp. ASO4wet.</title>
        <authorList>
            <person name="Risdian C."/>
            <person name="Landwehr W."/>
            <person name="Schupp P."/>
            <person name="Wink J."/>
        </authorList>
    </citation>
    <scope>NUCLEOTIDE SEQUENCE [LARGE SCALE GENOMIC DNA]</scope>
    <source>
        <strain evidence="3">ASO4wet</strain>
    </source>
</reference>
<dbReference type="SUPFAM" id="SSF103473">
    <property type="entry name" value="MFS general substrate transporter"/>
    <property type="match status" value="1"/>
</dbReference>
<keyword evidence="3" id="KW-1185">Reference proteome</keyword>
<dbReference type="AlphaFoldDB" id="A0A7T1WPS3"/>
<feature type="transmembrane region" description="Helical" evidence="1">
    <location>
        <begin position="6"/>
        <end position="26"/>
    </location>
</feature>